<feature type="transmembrane region" description="Helical" evidence="7">
    <location>
        <begin position="494"/>
        <end position="512"/>
    </location>
</feature>
<evidence type="ECO:0000256" key="6">
    <source>
        <dbReference type="ARBA" id="ARBA00023136"/>
    </source>
</evidence>
<comment type="subcellular location">
    <subcellularLocation>
        <location evidence="1">Membrane</location>
        <topology evidence="1">Multi-pass membrane protein</topology>
    </subcellularLocation>
</comment>
<keyword evidence="4 7" id="KW-0812">Transmembrane</keyword>
<dbReference type="GO" id="GO:0016020">
    <property type="term" value="C:membrane"/>
    <property type="evidence" value="ECO:0007669"/>
    <property type="project" value="UniProtKB-SubCell"/>
</dbReference>
<gene>
    <name evidence="8" type="ORF">H310_03796</name>
</gene>
<dbReference type="OrthoDB" id="754047at2759"/>
<organism evidence="8">
    <name type="scientific">Aphanomyces invadans</name>
    <dbReference type="NCBI Taxonomy" id="157072"/>
    <lineage>
        <taxon>Eukaryota</taxon>
        <taxon>Sar</taxon>
        <taxon>Stramenopiles</taxon>
        <taxon>Oomycota</taxon>
        <taxon>Saprolegniomycetes</taxon>
        <taxon>Saprolegniales</taxon>
        <taxon>Verrucalvaceae</taxon>
        <taxon>Aphanomyces</taxon>
    </lineage>
</organism>
<feature type="transmembrane region" description="Helical" evidence="7">
    <location>
        <begin position="116"/>
        <end position="136"/>
    </location>
</feature>
<dbReference type="PANTHER" id="PTHR31585:SF5">
    <property type="entry name" value="RNA-BINDING S4 DOMAIN-CONTAINING PROTEIN"/>
    <property type="match status" value="1"/>
</dbReference>
<feature type="transmembrane region" description="Helical" evidence="7">
    <location>
        <begin position="79"/>
        <end position="96"/>
    </location>
</feature>
<dbReference type="InterPro" id="IPR039309">
    <property type="entry name" value="BT1"/>
</dbReference>
<proteinExistence type="inferred from homology"/>
<evidence type="ECO:0000313" key="8">
    <source>
        <dbReference type="EMBL" id="ETW04586.1"/>
    </source>
</evidence>
<evidence type="ECO:0000256" key="2">
    <source>
        <dbReference type="ARBA" id="ARBA00007015"/>
    </source>
</evidence>
<feature type="transmembrane region" description="Helical" evidence="7">
    <location>
        <begin position="354"/>
        <end position="372"/>
    </location>
</feature>
<dbReference type="AlphaFoldDB" id="A0A024UDU4"/>
<dbReference type="Pfam" id="PF03092">
    <property type="entry name" value="BT1"/>
    <property type="match status" value="1"/>
</dbReference>
<sequence>MSAPDAANVMGHLGDVTRPFPLNSTRMRFVSNRDRDDAASTDDYDPLKTPSQILDDSQHYYDGGAIRPGGPPKYTSPEIVALLSQYVAVGLLYGALPNLAYPLFTAYFHLTGAQYNSATALVSFGWTLKVFVGMLSDCVPICGYRRKSWMMIGWSLCCTCMAVLSVMDHGPSYAALPATLDAVPANMEDRGARVAVLFAAATISYIIADVPADALVVEVAQREPMASRGRMQSLIYTTRTVSSIFSQIVIGVCLNSPNYGGNFSWDMGMNSLFIMLAVASALMVPISFFFVQDIKQNGVYFSGYVRQFWELVQRRATWQVMLFNFFFNLFASGISSTAAPYVKLNWAKVENLGTQLTTIASNLIFAVVLAAMGKWGLEWNWRWVIVLTTLSMNVIDAAVQYMTIYDVVRNQWFYLGVPVAEQLPYAMQFIVTTFVIVELAEVGNEGITYGLLTTVSNLPLVFGPILANVIFGGFRVDDKFIKADSPEARTQVAYTYLIYYSTTVFACVWVFLMPAQKAHVHELKVTGGKNPLIGGLVLFGCTAAMMWSVVVGILGVFESTNCLVIAGGQGCNKMMATAGGGSILTG</sequence>
<feature type="transmembrane region" description="Helical" evidence="7">
    <location>
        <begin position="449"/>
        <end position="474"/>
    </location>
</feature>
<accession>A0A024UDU4</accession>
<feature type="transmembrane region" description="Helical" evidence="7">
    <location>
        <begin position="321"/>
        <end position="342"/>
    </location>
</feature>
<dbReference type="STRING" id="157072.A0A024UDU4"/>
<dbReference type="PANTHER" id="PTHR31585">
    <property type="entry name" value="FOLATE-BIOPTERIN TRANSPORTER 1, CHLOROPLASTIC"/>
    <property type="match status" value="1"/>
</dbReference>
<name>A0A024UDU4_9STRA</name>
<evidence type="ECO:0008006" key="9">
    <source>
        <dbReference type="Google" id="ProtNLM"/>
    </source>
</evidence>
<keyword evidence="6 7" id="KW-0472">Membrane</keyword>
<keyword evidence="5 7" id="KW-1133">Transmembrane helix</keyword>
<dbReference type="GeneID" id="20080846"/>
<dbReference type="Gene3D" id="1.20.1250.20">
    <property type="entry name" value="MFS general substrate transporter like domains"/>
    <property type="match status" value="1"/>
</dbReference>
<dbReference type="InterPro" id="IPR036259">
    <property type="entry name" value="MFS_trans_sf"/>
</dbReference>
<evidence type="ECO:0000256" key="3">
    <source>
        <dbReference type="ARBA" id="ARBA00022448"/>
    </source>
</evidence>
<evidence type="ECO:0000256" key="4">
    <source>
        <dbReference type="ARBA" id="ARBA00022692"/>
    </source>
</evidence>
<feature type="transmembrane region" description="Helical" evidence="7">
    <location>
        <begin position="233"/>
        <end position="252"/>
    </location>
</feature>
<dbReference type="SUPFAM" id="SSF103473">
    <property type="entry name" value="MFS general substrate transporter"/>
    <property type="match status" value="1"/>
</dbReference>
<feature type="transmembrane region" description="Helical" evidence="7">
    <location>
        <begin position="384"/>
        <end position="405"/>
    </location>
</feature>
<protein>
    <recommendedName>
        <fullName evidence="9">Folate-Biopterin Transporter (FBT) Family</fullName>
    </recommendedName>
</protein>
<dbReference type="VEuPathDB" id="FungiDB:H310_03796"/>
<feature type="transmembrane region" description="Helical" evidence="7">
    <location>
        <begin position="532"/>
        <end position="557"/>
    </location>
</feature>
<evidence type="ECO:0000256" key="1">
    <source>
        <dbReference type="ARBA" id="ARBA00004141"/>
    </source>
</evidence>
<evidence type="ECO:0000256" key="5">
    <source>
        <dbReference type="ARBA" id="ARBA00022989"/>
    </source>
</evidence>
<dbReference type="RefSeq" id="XP_008866024.1">
    <property type="nucleotide sequence ID" value="XM_008867802.1"/>
</dbReference>
<evidence type="ECO:0000256" key="7">
    <source>
        <dbReference type="SAM" id="Phobius"/>
    </source>
</evidence>
<dbReference type="EMBL" id="KI913957">
    <property type="protein sequence ID" value="ETW04586.1"/>
    <property type="molecule type" value="Genomic_DNA"/>
</dbReference>
<reference evidence="8" key="1">
    <citation type="submission" date="2013-12" db="EMBL/GenBank/DDBJ databases">
        <title>The Genome Sequence of Aphanomyces invadans NJM9701.</title>
        <authorList>
            <consortium name="The Broad Institute Genomics Platform"/>
            <person name="Russ C."/>
            <person name="Tyler B."/>
            <person name="van West P."/>
            <person name="Dieguez-Uribeondo J."/>
            <person name="Young S.K."/>
            <person name="Zeng Q."/>
            <person name="Gargeya S."/>
            <person name="Fitzgerald M."/>
            <person name="Abouelleil A."/>
            <person name="Alvarado L."/>
            <person name="Chapman S.B."/>
            <person name="Gainer-Dewar J."/>
            <person name="Goldberg J."/>
            <person name="Griggs A."/>
            <person name="Gujja S."/>
            <person name="Hansen M."/>
            <person name="Howarth C."/>
            <person name="Imamovic A."/>
            <person name="Ireland A."/>
            <person name="Larimer J."/>
            <person name="McCowan C."/>
            <person name="Murphy C."/>
            <person name="Pearson M."/>
            <person name="Poon T.W."/>
            <person name="Priest M."/>
            <person name="Roberts A."/>
            <person name="Saif S."/>
            <person name="Shea T."/>
            <person name="Sykes S."/>
            <person name="Wortman J."/>
            <person name="Nusbaum C."/>
            <person name="Birren B."/>
        </authorList>
    </citation>
    <scope>NUCLEOTIDE SEQUENCE [LARGE SCALE GENOMIC DNA]</scope>
    <source>
        <strain evidence="8">NJM9701</strain>
    </source>
</reference>
<keyword evidence="3" id="KW-0813">Transport</keyword>
<feature type="transmembrane region" description="Helical" evidence="7">
    <location>
        <begin position="272"/>
        <end position="291"/>
    </location>
</feature>
<comment type="similarity">
    <text evidence="2">Belongs to the major facilitator superfamily. Folate-biopterin transporter (TC 2.A.71) family.</text>
</comment>